<keyword evidence="1" id="KW-0963">Cytoplasm</keyword>
<feature type="compositionally biased region" description="Low complexity" evidence="2">
    <location>
        <begin position="252"/>
        <end position="268"/>
    </location>
</feature>
<comment type="caution">
    <text evidence="4">The sequence shown here is derived from an EMBL/GenBank/DDBJ whole genome shotgun (WGS) entry which is preliminary data.</text>
</comment>
<dbReference type="InterPro" id="IPR001950">
    <property type="entry name" value="SUI1"/>
</dbReference>
<dbReference type="InterPro" id="IPR039757">
    <property type="entry name" value="EIF2D"/>
</dbReference>
<dbReference type="InterPro" id="IPR041366">
    <property type="entry name" value="Pre-PUA"/>
</dbReference>
<gene>
    <name evidence="4" type="primary">PLEST005785</name>
    <name evidence="4" type="ORF">PLESTB_000145600</name>
</gene>
<sequence>MFKKPFSIGQSHKVSGADRKKLRRALEKTFGVSEDGLEALLPAKVGELECAKLASPSRVVLYLHDGAPILMDPNGKGDYVPTIFALWRLPTLLPQVYVKHPAVSRYIVGGADLMLPGVLLPSGGLAPFERDQLVAVCSPGNAAPVAVGSATMAATDAVARIRGCGAAGPKGKLVELVQHYGDYLWSDVGGRAVPNEGFLADGVVPVGVSSVEATLTQVNGWCGHDDGAEGSNDDWTTDAGTGGKEGAATDNSAVAAAPSSSADVDAAAGQVRAMDLRSEAAPARTAAEGNADERLVGGNGATGSAGASSSGGGVSGEDAVDMDSLLECALLQALHRSVKDTDLPINSSVLWNQHMLPARPAGSTLDVKKSKHKKMSKFLQAYGKQGLLTVKEDKHSGDMIVTSVNRTATIYTEYRPYKASATAAAEASPSAGAGGNSALAGGAAPSSLPAAGTGAAGPSVASDELRIEEVYKPGKELRPVFEELGLNSEALYSAAEAAEVAFGYVKAASLEQGAPDNRTIVLNPTLCDALFKGLIKKGEIFPTHLAKADLREAFMRRMHLQCRITKGNQQVVRKGQPPAVQISTEKRQGNKRVTKVVGLEPFLVDLEQVAADCQRKFACSTNLVELPGKGAGHEVVLQGSFLEQVADFVMQQYGIPKKYFQVKK</sequence>
<dbReference type="CDD" id="cd11608">
    <property type="entry name" value="eIF2D_C"/>
    <property type="match status" value="1"/>
</dbReference>
<name>A0A9W6EY03_9CHLO</name>
<dbReference type="InterPro" id="IPR015947">
    <property type="entry name" value="PUA-like_sf"/>
</dbReference>
<dbReference type="SUPFAM" id="SSF55159">
    <property type="entry name" value="eIF1-like"/>
    <property type="match status" value="1"/>
</dbReference>
<dbReference type="GO" id="GO:0003743">
    <property type="term" value="F:translation initiation factor activity"/>
    <property type="evidence" value="ECO:0007669"/>
    <property type="project" value="InterPro"/>
</dbReference>
<dbReference type="InterPro" id="IPR036885">
    <property type="entry name" value="SWIB_MDM2_dom_sf"/>
</dbReference>
<evidence type="ECO:0000256" key="1">
    <source>
        <dbReference type="ARBA" id="ARBA00022490"/>
    </source>
</evidence>
<feature type="domain" description="SUI1" evidence="3">
    <location>
        <begin position="580"/>
        <end position="653"/>
    </location>
</feature>
<dbReference type="PROSITE" id="PS50890">
    <property type="entry name" value="PUA"/>
    <property type="match status" value="1"/>
</dbReference>
<dbReference type="SUPFAM" id="SSF47592">
    <property type="entry name" value="SWIB/MDM2 domain"/>
    <property type="match status" value="1"/>
</dbReference>
<dbReference type="SUPFAM" id="SSF88697">
    <property type="entry name" value="PUA domain-like"/>
    <property type="match status" value="1"/>
</dbReference>
<evidence type="ECO:0000313" key="4">
    <source>
        <dbReference type="EMBL" id="GLC48765.1"/>
    </source>
</evidence>
<dbReference type="AlphaFoldDB" id="A0A9W6EY03"/>
<dbReference type="InterPro" id="IPR039759">
    <property type="entry name" value="eIF2D_SUI1"/>
</dbReference>
<dbReference type="Pfam" id="PF26292">
    <property type="entry name" value="PUA_elF2D"/>
    <property type="match status" value="1"/>
</dbReference>
<dbReference type="GO" id="GO:0001731">
    <property type="term" value="P:formation of translation preinitiation complex"/>
    <property type="evidence" value="ECO:0007669"/>
    <property type="project" value="InterPro"/>
</dbReference>
<dbReference type="Pfam" id="PF25304">
    <property type="entry name" value="WHD_eIF2D"/>
    <property type="match status" value="1"/>
</dbReference>
<dbReference type="Gene3D" id="3.30.780.10">
    <property type="entry name" value="SUI1-like domain"/>
    <property type="match status" value="1"/>
</dbReference>
<dbReference type="Gene3D" id="3.10.400.20">
    <property type="match status" value="1"/>
</dbReference>
<dbReference type="FunFam" id="3.30.780.10:FF:000008">
    <property type="entry name" value="eukaryotic translation initiation factor 2D"/>
    <property type="match status" value="1"/>
</dbReference>
<reference evidence="4 5" key="1">
    <citation type="journal article" date="2023" name="Commun. Biol.">
        <title>Reorganization of the ancestral sex-determining regions during the evolution of trioecy in Pleodorina starrii.</title>
        <authorList>
            <person name="Takahashi K."/>
            <person name="Suzuki S."/>
            <person name="Kawai-Toyooka H."/>
            <person name="Yamamoto K."/>
            <person name="Hamaji T."/>
            <person name="Ootsuki R."/>
            <person name="Yamaguchi H."/>
            <person name="Kawachi M."/>
            <person name="Higashiyama T."/>
            <person name="Nozaki H."/>
        </authorList>
    </citation>
    <scope>NUCLEOTIDE SEQUENCE [LARGE SCALE GENOMIC DNA]</scope>
    <source>
        <strain evidence="4 5">NIES-4479</strain>
    </source>
</reference>
<dbReference type="InterPro" id="IPR048248">
    <property type="entry name" value="PUA_eIF2d-like"/>
</dbReference>
<dbReference type="Pfam" id="PF01253">
    <property type="entry name" value="SUI1"/>
    <property type="match status" value="1"/>
</dbReference>
<keyword evidence="5" id="KW-1185">Reference proteome</keyword>
<feature type="region of interest" description="Disordered" evidence="2">
    <location>
        <begin position="222"/>
        <end position="315"/>
    </location>
</feature>
<evidence type="ECO:0000259" key="3">
    <source>
        <dbReference type="PROSITE" id="PS50296"/>
    </source>
</evidence>
<organism evidence="4 5">
    <name type="scientific">Pleodorina starrii</name>
    <dbReference type="NCBI Taxonomy" id="330485"/>
    <lineage>
        <taxon>Eukaryota</taxon>
        <taxon>Viridiplantae</taxon>
        <taxon>Chlorophyta</taxon>
        <taxon>core chlorophytes</taxon>
        <taxon>Chlorophyceae</taxon>
        <taxon>CS clade</taxon>
        <taxon>Chlamydomonadales</taxon>
        <taxon>Volvocaceae</taxon>
        <taxon>Pleodorina</taxon>
    </lineage>
</organism>
<protein>
    <recommendedName>
        <fullName evidence="3">SUI1 domain-containing protein</fullName>
    </recommendedName>
</protein>
<proteinExistence type="predicted"/>
<dbReference type="Proteomes" id="UP001165080">
    <property type="component" value="Unassembled WGS sequence"/>
</dbReference>
<dbReference type="CDD" id="cd11610">
    <property type="entry name" value="eIF2D_N"/>
    <property type="match status" value="1"/>
</dbReference>
<accession>A0A9W6EY03</accession>
<dbReference type="InterPro" id="IPR057429">
    <property type="entry name" value="WH_eIF2D"/>
</dbReference>
<dbReference type="PROSITE" id="PS50296">
    <property type="entry name" value="SUI1"/>
    <property type="match status" value="1"/>
</dbReference>
<dbReference type="InterPro" id="IPR036877">
    <property type="entry name" value="SUI1_dom_sf"/>
</dbReference>
<dbReference type="Pfam" id="PF17832">
    <property type="entry name" value="Pre-PUA"/>
    <property type="match status" value="1"/>
</dbReference>
<dbReference type="PANTHER" id="PTHR12217:SF4">
    <property type="entry name" value="EUKARYOTIC TRANSLATION INITIATION FACTOR 2D"/>
    <property type="match status" value="1"/>
</dbReference>
<dbReference type="EMBL" id="BRXU01000002">
    <property type="protein sequence ID" value="GLC48765.1"/>
    <property type="molecule type" value="Genomic_DNA"/>
</dbReference>
<dbReference type="InterPro" id="IPR048247">
    <property type="entry name" value="eIF2D_N"/>
</dbReference>
<dbReference type="CDD" id="cd21156">
    <property type="entry name" value="PUA_eIF2d-like"/>
    <property type="match status" value="1"/>
</dbReference>
<feature type="compositionally biased region" description="Gly residues" evidence="2">
    <location>
        <begin position="297"/>
        <end position="315"/>
    </location>
</feature>
<dbReference type="PANTHER" id="PTHR12217">
    <property type="entry name" value="EUKARYOTIC TRANSLATION INITIATION FACTOR 2D"/>
    <property type="match status" value="1"/>
</dbReference>
<evidence type="ECO:0000256" key="2">
    <source>
        <dbReference type="SAM" id="MobiDB-lite"/>
    </source>
</evidence>
<evidence type="ECO:0000313" key="5">
    <source>
        <dbReference type="Proteomes" id="UP001165080"/>
    </source>
</evidence>